<proteinExistence type="predicted"/>
<dbReference type="AlphaFoldDB" id="A0A0F9PNI9"/>
<dbReference type="EMBL" id="LAZR01006097">
    <property type="protein sequence ID" value="KKM94757.1"/>
    <property type="molecule type" value="Genomic_DNA"/>
</dbReference>
<reference evidence="1" key="1">
    <citation type="journal article" date="2015" name="Nature">
        <title>Complex archaea that bridge the gap between prokaryotes and eukaryotes.</title>
        <authorList>
            <person name="Spang A."/>
            <person name="Saw J.H."/>
            <person name="Jorgensen S.L."/>
            <person name="Zaremba-Niedzwiedzka K."/>
            <person name="Martijn J."/>
            <person name="Lind A.E."/>
            <person name="van Eijk R."/>
            <person name="Schleper C."/>
            <person name="Guy L."/>
            <person name="Ettema T.J."/>
        </authorList>
    </citation>
    <scope>NUCLEOTIDE SEQUENCE</scope>
</reference>
<evidence type="ECO:0000313" key="1">
    <source>
        <dbReference type="EMBL" id="KKM94757.1"/>
    </source>
</evidence>
<organism evidence="1">
    <name type="scientific">marine sediment metagenome</name>
    <dbReference type="NCBI Taxonomy" id="412755"/>
    <lineage>
        <taxon>unclassified sequences</taxon>
        <taxon>metagenomes</taxon>
        <taxon>ecological metagenomes</taxon>
    </lineage>
</organism>
<accession>A0A0F9PNI9</accession>
<comment type="caution">
    <text evidence="1">The sequence shown here is derived from an EMBL/GenBank/DDBJ whole genome shotgun (WGS) entry which is preliminary data.</text>
</comment>
<sequence length="208" mass="22436">MALVKAPLLSLEASGKIGNAVVFSKWKGRAYVRSLVTPANPKSGGQVGMRAMFKFLSQDWASIGATPQATWETRANQAIVSPFNSFMSYNQFRWRDFLAPTDSDPEDTSDSPAVMGTLSATPGVRSVTLSQIITTPNDIWGVCFFRSSTGTYTPAFDNLIGITRAVGVTPVLWVDSPLAAGTYYYDALSFTLDGQRGTEVGEQTAIVT</sequence>
<protein>
    <submittedName>
        <fullName evidence="1">Uncharacterized protein</fullName>
    </submittedName>
</protein>
<gene>
    <name evidence="1" type="ORF">LCGC14_1195150</name>
</gene>
<name>A0A0F9PNI9_9ZZZZ</name>